<evidence type="ECO:0000313" key="4">
    <source>
        <dbReference type="Proteomes" id="UP000541558"/>
    </source>
</evidence>
<organism evidence="3 4">
    <name type="scientific">Ephemerocybe angulata</name>
    <dbReference type="NCBI Taxonomy" id="980116"/>
    <lineage>
        <taxon>Eukaryota</taxon>
        <taxon>Fungi</taxon>
        <taxon>Dikarya</taxon>
        <taxon>Basidiomycota</taxon>
        <taxon>Agaricomycotina</taxon>
        <taxon>Agaricomycetes</taxon>
        <taxon>Agaricomycetidae</taxon>
        <taxon>Agaricales</taxon>
        <taxon>Agaricineae</taxon>
        <taxon>Psathyrellaceae</taxon>
        <taxon>Ephemerocybe</taxon>
    </lineage>
</organism>
<gene>
    <name evidence="3" type="ORF">D9611_005010</name>
</gene>
<dbReference type="CDD" id="cd02164">
    <property type="entry name" value="PPAT_CoAS"/>
    <property type="match status" value="1"/>
</dbReference>
<dbReference type="PANTHER" id="PTHR10695">
    <property type="entry name" value="DEPHOSPHO-COA KINASE-RELATED"/>
    <property type="match status" value="1"/>
</dbReference>
<dbReference type="NCBIfam" id="TIGR00125">
    <property type="entry name" value="cyt_tran_rel"/>
    <property type="match status" value="1"/>
</dbReference>
<keyword evidence="4" id="KW-1185">Reference proteome</keyword>
<feature type="region of interest" description="Disordered" evidence="1">
    <location>
        <begin position="177"/>
        <end position="197"/>
    </location>
</feature>
<dbReference type="SUPFAM" id="SSF52374">
    <property type="entry name" value="Nucleotidylyl transferase"/>
    <property type="match status" value="1"/>
</dbReference>
<evidence type="ECO:0000259" key="2">
    <source>
        <dbReference type="Pfam" id="PF01467"/>
    </source>
</evidence>
<comment type="caution">
    <text evidence="3">The sequence shown here is derived from an EMBL/GenBank/DDBJ whole genome shotgun (WGS) entry which is preliminary data.</text>
</comment>
<feature type="domain" description="Cytidyltransferase-like" evidence="2">
    <location>
        <begin position="232"/>
        <end position="331"/>
    </location>
</feature>
<reference evidence="3 4" key="1">
    <citation type="journal article" date="2020" name="ISME J.">
        <title>Uncovering the hidden diversity of litter-decomposition mechanisms in mushroom-forming fungi.</title>
        <authorList>
            <person name="Floudas D."/>
            <person name="Bentzer J."/>
            <person name="Ahren D."/>
            <person name="Johansson T."/>
            <person name="Persson P."/>
            <person name="Tunlid A."/>
        </authorList>
    </citation>
    <scope>NUCLEOTIDE SEQUENCE [LARGE SCALE GENOMIC DNA]</scope>
    <source>
        <strain evidence="3 4">CBS 175.51</strain>
    </source>
</reference>
<evidence type="ECO:0000256" key="1">
    <source>
        <dbReference type="SAM" id="MobiDB-lite"/>
    </source>
</evidence>
<dbReference type="OrthoDB" id="330671at2759"/>
<dbReference type="PANTHER" id="PTHR10695:SF46">
    <property type="entry name" value="BIFUNCTIONAL COENZYME A SYNTHASE-RELATED"/>
    <property type="match status" value="1"/>
</dbReference>
<name>A0A8H5B2U8_9AGAR</name>
<dbReference type="InterPro" id="IPR004821">
    <property type="entry name" value="Cyt_trans-like"/>
</dbReference>
<dbReference type="GO" id="GO:0004140">
    <property type="term" value="F:dephospho-CoA kinase activity"/>
    <property type="evidence" value="ECO:0007669"/>
    <property type="project" value="TreeGrafter"/>
</dbReference>
<sequence length="400" mass="43654">MSFPTPVDTVSTSLLLATVPSVQTPHFLSAVIQTATSLTKDKLVIVLFSRCFNLVRDGSTYPESLAISHTATSSWKDVQRLLTFVYVQATKIAQEKGRVLMDIDVLLKGLNDNDLENDLDELVRDLNVEVVFRVSGDSIATPLPASIGAKRTAYLHAGGNIPDLAIAEGSYSSVLTPLAPQTPFPPQTPSLSRSTTSSNIRHDVTDASFASISSLLTQTQSQKPKMYPVVALGGTFDHLHAGHKILLSMGAWIASEKLIVGVTSSSLLSKKPNADLVEPLEVRMENVRKFLGRFKKGIEYYLTELTDVYGPTGYDPNIQALVVSRETISGAKEIAAHRASHNLPPLDLYVIDVISSTNHNLDHEDVGWLKDMKLSSTFIRSWIAERDAKAKEVQGVDSKN</sequence>
<dbReference type="Proteomes" id="UP000541558">
    <property type="component" value="Unassembled WGS sequence"/>
</dbReference>
<dbReference type="EMBL" id="JAACJK010000220">
    <property type="protein sequence ID" value="KAF5315572.1"/>
    <property type="molecule type" value="Genomic_DNA"/>
</dbReference>
<dbReference type="InterPro" id="IPR014729">
    <property type="entry name" value="Rossmann-like_a/b/a_fold"/>
</dbReference>
<accession>A0A8H5B2U8</accession>
<dbReference type="Pfam" id="PF01467">
    <property type="entry name" value="CTP_transf_like"/>
    <property type="match status" value="1"/>
</dbReference>
<protein>
    <recommendedName>
        <fullName evidence="2">Cytidyltransferase-like domain-containing protein</fullName>
    </recommendedName>
</protein>
<dbReference type="GO" id="GO:0015937">
    <property type="term" value="P:coenzyme A biosynthetic process"/>
    <property type="evidence" value="ECO:0007669"/>
    <property type="project" value="TreeGrafter"/>
</dbReference>
<dbReference type="Gene3D" id="3.40.50.620">
    <property type="entry name" value="HUPs"/>
    <property type="match status" value="1"/>
</dbReference>
<proteinExistence type="predicted"/>
<evidence type="ECO:0000313" key="3">
    <source>
        <dbReference type="EMBL" id="KAF5315572.1"/>
    </source>
</evidence>
<dbReference type="AlphaFoldDB" id="A0A8H5B2U8"/>